<accession>A0A4R1CKY6</accession>
<feature type="domain" description="Metallo-beta-lactamase" evidence="1">
    <location>
        <begin position="20"/>
        <end position="227"/>
    </location>
</feature>
<proteinExistence type="predicted"/>
<dbReference type="InterPro" id="IPR001279">
    <property type="entry name" value="Metallo-B-lactamas"/>
</dbReference>
<gene>
    <name evidence="2" type="ORF">EPD65_00640</name>
</gene>
<evidence type="ECO:0000313" key="3">
    <source>
        <dbReference type="Proteomes" id="UP000295453"/>
    </source>
</evidence>
<dbReference type="Proteomes" id="UP000295453">
    <property type="component" value="Unassembled WGS sequence"/>
</dbReference>
<protein>
    <submittedName>
        <fullName evidence="2">MBL fold metallo-hydrolase</fullName>
    </submittedName>
</protein>
<dbReference type="SUPFAM" id="SSF56281">
    <property type="entry name" value="Metallo-hydrolase/oxidoreductase"/>
    <property type="match status" value="1"/>
</dbReference>
<dbReference type="Pfam" id="PF00753">
    <property type="entry name" value="Lactamase_B"/>
    <property type="match status" value="1"/>
</dbReference>
<dbReference type="SMART" id="SM00849">
    <property type="entry name" value="Lactamase_B"/>
    <property type="match status" value="1"/>
</dbReference>
<name>A0A4R1CKY6_9ACTN</name>
<dbReference type="InterPro" id="IPR050855">
    <property type="entry name" value="NDM-1-like"/>
</dbReference>
<keyword evidence="2" id="KW-0378">Hydrolase</keyword>
<evidence type="ECO:0000313" key="2">
    <source>
        <dbReference type="EMBL" id="TCJ31115.1"/>
    </source>
</evidence>
<dbReference type="GO" id="GO:0016787">
    <property type="term" value="F:hydrolase activity"/>
    <property type="evidence" value="ECO:0007669"/>
    <property type="project" value="UniProtKB-KW"/>
</dbReference>
<reference evidence="2 3" key="1">
    <citation type="submission" date="2019-03" db="EMBL/GenBank/DDBJ databases">
        <authorList>
            <person name="Kim M.K.M."/>
        </authorList>
    </citation>
    <scope>NUCLEOTIDE SEQUENCE [LARGE SCALE GENOMIC DNA]</scope>
    <source>
        <strain evidence="2 3">18JY15-6</strain>
    </source>
</reference>
<organism evidence="2 3">
    <name type="scientific">Nocardioides jejuensis</name>
    <dbReference type="NCBI Taxonomy" id="2502782"/>
    <lineage>
        <taxon>Bacteria</taxon>
        <taxon>Bacillati</taxon>
        <taxon>Actinomycetota</taxon>
        <taxon>Actinomycetes</taxon>
        <taxon>Propionibacteriales</taxon>
        <taxon>Nocardioidaceae</taxon>
        <taxon>Nocardioides</taxon>
    </lineage>
</organism>
<dbReference type="PANTHER" id="PTHR42951:SF14">
    <property type="entry name" value="METALLO-BETA-LACTAMASE SUPERFAMILY PROTEIN"/>
    <property type="match status" value="1"/>
</dbReference>
<dbReference type="AlphaFoldDB" id="A0A4R1CKY6"/>
<keyword evidence="3" id="KW-1185">Reference proteome</keyword>
<dbReference type="PANTHER" id="PTHR42951">
    <property type="entry name" value="METALLO-BETA-LACTAMASE DOMAIN-CONTAINING"/>
    <property type="match status" value="1"/>
</dbReference>
<comment type="caution">
    <text evidence="2">The sequence shown here is derived from an EMBL/GenBank/DDBJ whole genome shotgun (WGS) entry which is preliminary data.</text>
</comment>
<dbReference type="EMBL" id="SJZJ01000001">
    <property type="protein sequence ID" value="TCJ31115.1"/>
    <property type="molecule type" value="Genomic_DNA"/>
</dbReference>
<dbReference type="Gene3D" id="3.60.15.10">
    <property type="entry name" value="Ribonuclease Z/Hydroxyacylglutathione hydrolase-like"/>
    <property type="match status" value="1"/>
</dbReference>
<dbReference type="RefSeq" id="WP_131580929.1">
    <property type="nucleotide sequence ID" value="NZ_SJZJ01000001.1"/>
</dbReference>
<sequence length="244" mass="25529">MPRLTVTQVADGLHLASTGLVNWILAEEDGQVTLVDAGYPGDACRVRESLDRIGRTMDDVAAVLVTHAHVDHIGGIAWSGLTAPVLTGADEVPHAKREFLQQATEKDVLLRAWNPRVLLWSLRILAVGATRDVAISDVTAVASGTPLDLPGRPVAVPTPGHTSGHTAYHFGGAGAVATGDALVTGHPVTGVRRPHLLPGFFSHAPDEVARGLDALTALDADAVLPGHGPLWRGSVRDAVELARA</sequence>
<evidence type="ECO:0000259" key="1">
    <source>
        <dbReference type="SMART" id="SM00849"/>
    </source>
</evidence>
<dbReference type="InterPro" id="IPR036866">
    <property type="entry name" value="RibonucZ/Hydroxyglut_hydro"/>
</dbReference>
<dbReference type="OrthoDB" id="2971563at2"/>